<evidence type="ECO:0000256" key="5">
    <source>
        <dbReference type="ARBA" id="ARBA00023136"/>
    </source>
</evidence>
<dbReference type="AlphaFoldDB" id="A0A1V8SJP6"/>
<keyword evidence="10" id="KW-1185">Reference proteome</keyword>
<comment type="subcellular location">
    <subcellularLocation>
        <location evidence="1">Membrane</location>
        <topology evidence="1">Multi-pass membrane protein</topology>
    </subcellularLocation>
</comment>
<feature type="transmembrane region" description="Helical" evidence="7">
    <location>
        <begin position="101"/>
        <end position="120"/>
    </location>
</feature>
<dbReference type="GO" id="GO:0008195">
    <property type="term" value="F:phosphatidate phosphatase activity"/>
    <property type="evidence" value="ECO:0007669"/>
    <property type="project" value="TreeGrafter"/>
</dbReference>
<evidence type="ECO:0000256" key="7">
    <source>
        <dbReference type="SAM" id="Phobius"/>
    </source>
</evidence>
<sequence>MNISKEYTPPLSHENQRSRFSSPLDNARAALPTKDSPKAALRNLQLFFTATWLDWLTIALIGATAAGVWTAPHTFTRLFPVSSPDGTIYWPELSYPYIEPIFSAALAGILAALVPILVFAIAQTWQQSFTDFASAVLGLAYSMVTGTCFEVILKKTVGGLRPHFMAVCMPVFPPRDGSVGTGYMGMMYTAQQLCTGDAAKIGNALESFPSGHSNIAFAGFGYLSIYLFAHLLLNARARRATYWRMLFVIAPLLLASYLVSTLVLGYHHHGYDVIAGSLIGWVMAFLGYRMVFMGVLDARWNCVPYLRLRVGDQGGEDEHEPRARVGSGDTLQGRPSGDRMMDMA</sequence>
<protein>
    <recommendedName>
        <fullName evidence="8">Phosphatidic acid phosphatase type 2/haloperoxidase domain-containing protein</fullName>
    </recommendedName>
</protein>
<dbReference type="InterPro" id="IPR036938">
    <property type="entry name" value="PAP2/HPO_sf"/>
</dbReference>
<dbReference type="EMBL" id="NAJO01000041">
    <property type="protein sequence ID" value="OQN99170.1"/>
    <property type="molecule type" value="Genomic_DNA"/>
</dbReference>
<evidence type="ECO:0000256" key="2">
    <source>
        <dbReference type="ARBA" id="ARBA00008816"/>
    </source>
</evidence>
<comment type="similarity">
    <text evidence="2">Belongs to the PA-phosphatase related phosphoesterase family.</text>
</comment>
<keyword evidence="4 7" id="KW-1133">Transmembrane helix</keyword>
<evidence type="ECO:0000313" key="10">
    <source>
        <dbReference type="Proteomes" id="UP000192596"/>
    </source>
</evidence>
<dbReference type="PANTHER" id="PTHR10165">
    <property type="entry name" value="LIPID PHOSPHATE PHOSPHATASE"/>
    <property type="match status" value="1"/>
</dbReference>
<organism evidence="9 10">
    <name type="scientific">Cryoendolithus antarcticus</name>
    <dbReference type="NCBI Taxonomy" id="1507870"/>
    <lineage>
        <taxon>Eukaryota</taxon>
        <taxon>Fungi</taxon>
        <taxon>Dikarya</taxon>
        <taxon>Ascomycota</taxon>
        <taxon>Pezizomycotina</taxon>
        <taxon>Dothideomycetes</taxon>
        <taxon>Dothideomycetidae</taxon>
        <taxon>Cladosporiales</taxon>
        <taxon>Cladosporiaceae</taxon>
        <taxon>Cryoendolithus</taxon>
    </lineage>
</organism>
<keyword evidence="5 7" id="KW-0472">Membrane</keyword>
<feature type="domain" description="Phosphatidic acid phosphatase type 2/haloperoxidase" evidence="8">
    <location>
        <begin position="136"/>
        <end position="288"/>
    </location>
</feature>
<dbReference type="Gene3D" id="1.20.144.10">
    <property type="entry name" value="Phosphatidic acid phosphatase type 2/haloperoxidase"/>
    <property type="match status" value="1"/>
</dbReference>
<keyword evidence="3 7" id="KW-0812">Transmembrane</keyword>
<dbReference type="GO" id="GO:0046839">
    <property type="term" value="P:phospholipid dephosphorylation"/>
    <property type="evidence" value="ECO:0007669"/>
    <property type="project" value="TreeGrafter"/>
</dbReference>
<dbReference type="InterPro" id="IPR000326">
    <property type="entry name" value="PAP2/HPO"/>
</dbReference>
<gene>
    <name evidence="9" type="ORF">B0A48_15019</name>
</gene>
<feature type="transmembrane region" description="Helical" evidence="7">
    <location>
        <begin position="215"/>
        <end position="233"/>
    </location>
</feature>
<dbReference type="SMART" id="SM00014">
    <property type="entry name" value="acidPPc"/>
    <property type="match status" value="1"/>
</dbReference>
<evidence type="ECO:0000256" key="3">
    <source>
        <dbReference type="ARBA" id="ARBA00022692"/>
    </source>
</evidence>
<proteinExistence type="inferred from homology"/>
<dbReference type="GO" id="GO:0006644">
    <property type="term" value="P:phospholipid metabolic process"/>
    <property type="evidence" value="ECO:0007669"/>
    <property type="project" value="InterPro"/>
</dbReference>
<evidence type="ECO:0000313" key="9">
    <source>
        <dbReference type="EMBL" id="OQN99170.1"/>
    </source>
</evidence>
<feature type="transmembrane region" description="Helical" evidence="7">
    <location>
        <begin position="46"/>
        <end position="69"/>
    </location>
</feature>
<evidence type="ECO:0000256" key="1">
    <source>
        <dbReference type="ARBA" id="ARBA00004141"/>
    </source>
</evidence>
<evidence type="ECO:0000256" key="6">
    <source>
        <dbReference type="SAM" id="MobiDB-lite"/>
    </source>
</evidence>
<dbReference type="PANTHER" id="PTHR10165:SF84">
    <property type="entry name" value="PHOSPHATIDIC ACID PHOSPHATASE BETA"/>
    <property type="match status" value="1"/>
</dbReference>
<feature type="transmembrane region" description="Helical" evidence="7">
    <location>
        <begin position="245"/>
        <end position="267"/>
    </location>
</feature>
<dbReference type="GO" id="GO:0016020">
    <property type="term" value="C:membrane"/>
    <property type="evidence" value="ECO:0007669"/>
    <property type="project" value="UniProtKB-SubCell"/>
</dbReference>
<accession>A0A1V8SJP6</accession>
<dbReference type="SUPFAM" id="SSF48317">
    <property type="entry name" value="Acid phosphatase/Vanadium-dependent haloperoxidase"/>
    <property type="match status" value="1"/>
</dbReference>
<dbReference type="Pfam" id="PF01569">
    <property type="entry name" value="PAP2"/>
    <property type="match status" value="1"/>
</dbReference>
<feature type="region of interest" description="Disordered" evidence="6">
    <location>
        <begin position="1"/>
        <end position="22"/>
    </location>
</feature>
<evidence type="ECO:0000256" key="4">
    <source>
        <dbReference type="ARBA" id="ARBA00022989"/>
    </source>
</evidence>
<comment type="caution">
    <text evidence="9">The sequence shown here is derived from an EMBL/GenBank/DDBJ whole genome shotgun (WGS) entry which is preliminary data.</text>
</comment>
<feature type="region of interest" description="Disordered" evidence="6">
    <location>
        <begin position="314"/>
        <end position="344"/>
    </location>
</feature>
<dbReference type="Proteomes" id="UP000192596">
    <property type="component" value="Unassembled WGS sequence"/>
</dbReference>
<reference evidence="10" key="1">
    <citation type="submission" date="2017-03" db="EMBL/GenBank/DDBJ databases">
        <title>Genomes of endolithic fungi from Antarctica.</title>
        <authorList>
            <person name="Coleine C."/>
            <person name="Masonjones S."/>
            <person name="Stajich J.E."/>
        </authorList>
    </citation>
    <scope>NUCLEOTIDE SEQUENCE [LARGE SCALE GENOMIC DNA]</scope>
    <source>
        <strain evidence="10">CCFEE 5527</strain>
    </source>
</reference>
<dbReference type="STRING" id="1507870.A0A1V8SJP6"/>
<name>A0A1V8SJP6_9PEZI</name>
<feature type="transmembrane region" description="Helical" evidence="7">
    <location>
        <begin position="273"/>
        <end position="291"/>
    </location>
</feature>
<evidence type="ECO:0000259" key="8">
    <source>
        <dbReference type="SMART" id="SM00014"/>
    </source>
</evidence>
<dbReference type="InterPro" id="IPR043216">
    <property type="entry name" value="PAP-like"/>
</dbReference>
<dbReference type="InParanoid" id="A0A1V8SJP6"/>
<feature type="transmembrane region" description="Helical" evidence="7">
    <location>
        <begin position="132"/>
        <end position="153"/>
    </location>
</feature>
<dbReference type="OrthoDB" id="10030083at2759"/>